<dbReference type="EMBL" id="JAEHHL010000007">
    <property type="protein sequence ID" value="MBK0399905.1"/>
    <property type="molecule type" value="Genomic_DNA"/>
</dbReference>
<gene>
    <name evidence="2" type="ORF">H0I76_11945</name>
</gene>
<proteinExistence type="predicted"/>
<evidence type="ECO:0000313" key="3">
    <source>
        <dbReference type="Proteomes" id="UP000655420"/>
    </source>
</evidence>
<feature type="region of interest" description="Disordered" evidence="1">
    <location>
        <begin position="1"/>
        <end position="27"/>
    </location>
</feature>
<reference evidence="2" key="1">
    <citation type="submission" date="2020-12" db="EMBL/GenBank/DDBJ databases">
        <title>Bacterial taxonomy.</title>
        <authorList>
            <person name="Pan X."/>
        </authorList>
    </citation>
    <scope>NUCLEOTIDE SEQUENCE</scope>
    <source>
        <strain evidence="2">M0105</strain>
    </source>
</reference>
<name>A0A8J7SHT2_9RHOB</name>
<dbReference type="AlphaFoldDB" id="A0A8J7SHT2"/>
<protein>
    <submittedName>
        <fullName evidence="2">Uncharacterized protein</fullName>
    </submittedName>
</protein>
<evidence type="ECO:0000313" key="2">
    <source>
        <dbReference type="EMBL" id="MBK0399905.1"/>
    </source>
</evidence>
<sequence length="209" mass="22431">MRSPFSSFRGEQLAGIGHNQGPPIEPGRSFRRHAWTVARRELLPKLPLEIIRRRVARAKELGLAYPAYASVLLGSGRDIVGFLFTCDALGLRLAQTLELPGPTVDKLRGLARCDRLLLAEPGDDPEVLRRALSAGPRIDFAAAGRAPLPPAPLPAGRAAIRAVLDPLSLPSDAVVMIGTRGSERAWADAARLAKFLPAESYFGGEAASR</sequence>
<organism evidence="2 3">
    <name type="scientific">Thermohalobaculum xanthum</name>
    <dbReference type="NCBI Taxonomy" id="2753746"/>
    <lineage>
        <taxon>Bacteria</taxon>
        <taxon>Pseudomonadati</taxon>
        <taxon>Pseudomonadota</taxon>
        <taxon>Alphaproteobacteria</taxon>
        <taxon>Rhodobacterales</taxon>
        <taxon>Paracoccaceae</taxon>
        <taxon>Thermohalobaculum</taxon>
    </lineage>
</organism>
<dbReference type="Proteomes" id="UP000655420">
    <property type="component" value="Unassembled WGS sequence"/>
</dbReference>
<keyword evidence="3" id="KW-1185">Reference proteome</keyword>
<dbReference type="RefSeq" id="WP_200610118.1">
    <property type="nucleotide sequence ID" value="NZ_JAEHHL010000007.1"/>
</dbReference>
<comment type="caution">
    <text evidence="2">The sequence shown here is derived from an EMBL/GenBank/DDBJ whole genome shotgun (WGS) entry which is preliminary data.</text>
</comment>
<evidence type="ECO:0000256" key="1">
    <source>
        <dbReference type="SAM" id="MobiDB-lite"/>
    </source>
</evidence>
<accession>A0A8J7SHT2</accession>